<proteinExistence type="predicted"/>
<evidence type="ECO:0000313" key="2">
    <source>
        <dbReference type="EMBL" id="CAE7848066.1"/>
    </source>
</evidence>
<dbReference type="EMBL" id="CAJNJA010052808">
    <property type="protein sequence ID" value="CAE7848066.1"/>
    <property type="molecule type" value="Genomic_DNA"/>
</dbReference>
<accession>A0A813A099</accession>
<organism evidence="2 3">
    <name type="scientific">Symbiodinium necroappetens</name>
    <dbReference type="NCBI Taxonomy" id="1628268"/>
    <lineage>
        <taxon>Eukaryota</taxon>
        <taxon>Sar</taxon>
        <taxon>Alveolata</taxon>
        <taxon>Dinophyceae</taxon>
        <taxon>Suessiales</taxon>
        <taxon>Symbiodiniaceae</taxon>
        <taxon>Symbiodinium</taxon>
    </lineage>
</organism>
<evidence type="ECO:0000313" key="3">
    <source>
        <dbReference type="Proteomes" id="UP000601435"/>
    </source>
</evidence>
<name>A0A813A099_9DINO</name>
<dbReference type="AlphaFoldDB" id="A0A813A099"/>
<evidence type="ECO:0000256" key="1">
    <source>
        <dbReference type="SAM" id="MobiDB-lite"/>
    </source>
</evidence>
<dbReference type="Proteomes" id="UP000601435">
    <property type="component" value="Unassembled WGS sequence"/>
</dbReference>
<keyword evidence="3" id="KW-1185">Reference proteome</keyword>
<comment type="caution">
    <text evidence="2">The sequence shown here is derived from an EMBL/GenBank/DDBJ whole genome shotgun (WGS) entry which is preliminary data.</text>
</comment>
<dbReference type="OrthoDB" id="10314637at2759"/>
<reference evidence="2" key="1">
    <citation type="submission" date="2021-02" db="EMBL/GenBank/DDBJ databases">
        <authorList>
            <person name="Dougan E. K."/>
            <person name="Rhodes N."/>
            <person name="Thang M."/>
            <person name="Chan C."/>
        </authorList>
    </citation>
    <scope>NUCLEOTIDE SEQUENCE</scope>
</reference>
<feature type="region of interest" description="Disordered" evidence="1">
    <location>
        <begin position="1"/>
        <end position="25"/>
    </location>
</feature>
<protein>
    <submittedName>
        <fullName evidence="2">Uncharacterized protein</fullName>
    </submittedName>
</protein>
<gene>
    <name evidence="2" type="ORF">SNEC2469_LOCUS26182</name>
</gene>
<sequence>MVALGRALGNERLPAEPGKPSPREEVDRCAAELKMAAGDEIAANAAAIAAMFAAITIPVDASGHSSPELARLQPVMNRIVRWANYTKAAVRPLRCCARRATA</sequence>